<proteinExistence type="predicted"/>
<organism evidence="2 3">
    <name type="scientific">Gonapodya prolifera (strain JEL478)</name>
    <name type="common">Monoblepharis prolifera</name>
    <dbReference type="NCBI Taxonomy" id="1344416"/>
    <lineage>
        <taxon>Eukaryota</taxon>
        <taxon>Fungi</taxon>
        <taxon>Fungi incertae sedis</taxon>
        <taxon>Chytridiomycota</taxon>
        <taxon>Chytridiomycota incertae sedis</taxon>
        <taxon>Monoblepharidomycetes</taxon>
        <taxon>Monoblepharidales</taxon>
        <taxon>Gonapodyaceae</taxon>
        <taxon>Gonapodya</taxon>
    </lineage>
</organism>
<sequence>MSEKNRQFGKLQQMYDKLKRKTLLPASLPPPGAQPTSNHQVVGGPAGIAAMNAPGPNYPAYAVPGSASRTGGGATGPGGMSNLFGRPPSSRLGGELPQGSGLGQQGRSNFSFGGGGGGGGGGSYGAGSQNIGGAFRGGVGLGGRRAFSFNANHIGGSTGNNAGIGVGGLAGLGGKRSGVNLGMGGISGGRGPGVSPAGSSVQSL</sequence>
<dbReference type="EMBL" id="KQ965827">
    <property type="protein sequence ID" value="KXS10382.1"/>
    <property type="molecule type" value="Genomic_DNA"/>
</dbReference>
<gene>
    <name evidence="2" type="ORF">M427DRAFT_37332</name>
</gene>
<name>A0A139A0W1_GONPJ</name>
<dbReference type="OMA" id="FSFNANH"/>
<feature type="region of interest" description="Disordered" evidence="1">
    <location>
        <begin position="83"/>
        <end position="115"/>
    </location>
</feature>
<reference evidence="2 3" key="1">
    <citation type="journal article" date="2015" name="Genome Biol. Evol.">
        <title>Phylogenomic analyses indicate that early fungi evolved digesting cell walls of algal ancestors of land plants.</title>
        <authorList>
            <person name="Chang Y."/>
            <person name="Wang S."/>
            <person name="Sekimoto S."/>
            <person name="Aerts A.L."/>
            <person name="Choi C."/>
            <person name="Clum A."/>
            <person name="LaButti K.M."/>
            <person name="Lindquist E.A."/>
            <person name="Yee Ngan C."/>
            <person name="Ohm R.A."/>
            <person name="Salamov A.A."/>
            <person name="Grigoriev I.V."/>
            <person name="Spatafora J.W."/>
            <person name="Berbee M.L."/>
        </authorList>
    </citation>
    <scope>NUCLEOTIDE SEQUENCE [LARGE SCALE GENOMIC DNA]</scope>
    <source>
        <strain evidence="2 3">JEL478</strain>
    </source>
</reference>
<dbReference type="AlphaFoldDB" id="A0A139A0W1"/>
<evidence type="ECO:0000313" key="2">
    <source>
        <dbReference type="EMBL" id="KXS10382.1"/>
    </source>
</evidence>
<evidence type="ECO:0000313" key="3">
    <source>
        <dbReference type="Proteomes" id="UP000070544"/>
    </source>
</evidence>
<protein>
    <submittedName>
        <fullName evidence="2">Uncharacterized protein</fullName>
    </submittedName>
</protein>
<dbReference type="Proteomes" id="UP000070544">
    <property type="component" value="Unassembled WGS sequence"/>
</dbReference>
<feature type="compositionally biased region" description="Gly residues" evidence="1">
    <location>
        <begin position="183"/>
        <end position="192"/>
    </location>
</feature>
<accession>A0A139A0W1</accession>
<feature type="region of interest" description="Disordered" evidence="1">
    <location>
        <begin position="183"/>
        <end position="204"/>
    </location>
</feature>
<evidence type="ECO:0000256" key="1">
    <source>
        <dbReference type="SAM" id="MobiDB-lite"/>
    </source>
</evidence>
<keyword evidence="3" id="KW-1185">Reference proteome</keyword>